<dbReference type="Gene3D" id="1.10.357.10">
    <property type="entry name" value="Tetracycline Repressor, domain 2"/>
    <property type="match status" value="1"/>
</dbReference>
<feature type="region of interest" description="Disordered" evidence="3">
    <location>
        <begin position="222"/>
        <end position="263"/>
    </location>
</feature>
<evidence type="ECO:0000313" key="6">
    <source>
        <dbReference type="Proteomes" id="UP000434582"/>
    </source>
</evidence>
<dbReference type="AlphaFoldDB" id="A0A7X2D308"/>
<evidence type="ECO:0000313" key="5">
    <source>
        <dbReference type="EMBL" id="MQX36323.1"/>
    </source>
</evidence>
<reference evidence="5 6" key="1">
    <citation type="submission" date="2019-10" db="EMBL/GenBank/DDBJ databases">
        <title>Draft whole-genome sequence of the purple nonsulfur photosynthetic bacterium Roseospira navarrensis DSM 15114.</title>
        <authorList>
            <person name="Kyndt J.A."/>
            <person name="Meyer T.E."/>
        </authorList>
    </citation>
    <scope>NUCLEOTIDE SEQUENCE [LARGE SCALE GENOMIC DNA]</scope>
    <source>
        <strain evidence="5 6">DSM 15114</strain>
    </source>
</reference>
<organism evidence="5 6">
    <name type="scientific">Roseospira navarrensis</name>
    <dbReference type="NCBI Taxonomy" id="140058"/>
    <lineage>
        <taxon>Bacteria</taxon>
        <taxon>Pseudomonadati</taxon>
        <taxon>Pseudomonadota</taxon>
        <taxon>Alphaproteobacteria</taxon>
        <taxon>Rhodospirillales</taxon>
        <taxon>Rhodospirillaceae</taxon>
        <taxon>Roseospira</taxon>
    </lineage>
</organism>
<dbReference type="Pfam" id="PF08511">
    <property type="entry name" value="COQ9"/>
    <property type="match status" value="1"/>
</dbReference>
<name>A0A7X2D308_9PROT</name>
<keyword evidence="6" id="KW-1185">Reference proteome</keyword>
<feature type="DNA-binding region" description="H-T-H motif" evidence="2">
    <location>
        <begin position="54"/>
        <end position="73"/>
    </location>
</feature>
<proteinExistence type="predicted"/>
<dbReference type="InterPro" id="IPR013718">
    <property type="entry name" value="COQ9_C"/>
</dbReference>
<keyword evidence="1 2" id="KW-0238">DNA-binding</keyword>
<evidence type="ECO:0000256" key="2">
    <source>
        <dbReference type="PROSITE-ProRule" id="PRU00335"/>
    </source>
</evidence>
<evidence type="ECO:0000256" key="3">
    <source>
        <dbReference type="SAM" id="MobiDB-lite"/>
    </source>
</evidence>
<dbReference type="OrthoDB" id="7828598at2"/>
<dbReference type="Pfam" id="PF00440">
    <property type="entry name" value="TetR_N"/>
    <property type="match status" value="1"/>
</dbReference>
<dbReference type="SUPFAM" id="SSF46689">
    <property type="entry name" value="Homeodomain-like"/>
    <property type="match status" value="1"/>
</dbReference>
<gene>
    <name evidence="5" type="ORF">GHC57_07300</name>
</gene>
<dbReference type="PROSITE" id="PS50977">
    <property type="entry name" value="HTH_TETR_2"/>
    <property type="match status" value="1"/>
</dbReference>
<evidence type="ECO:0000259" key="4">
    <source>
        <dbReference type="PROSITE" id="PS50977"/>
    </source>
</evidence>
<feature type="compositionally biased region" description="Low complexity" evidence="3">
    <location>
        <begin position="231"/>
        <end position="246"/>
    </location>
</feature>
<evidence type="ECO:0000256" key="1">
    <source>
        <dbReference type="ARBA" id="ARBA00023125"/>
    </source>
</evidence>
<comment type="caution">
    <text evidence="5">The sequence shown here is derived from an EMBL/GenBank/DDBJ whole genome shotgun (WGS) entry which is preliminary data.</text>
</comment>
<sequence length="263" mass="28118">MNRRRDVSCMTAHSNVERKASMAENDTTSTGDVSRRLIDAALGLAAEDGWRRLTMAAIAERAGVPLNAALRVHGSRNEVLRAMGHHVDAAMLDEALTFTDQDGPRDRLFDMLMRRFDALSPWRAGLAAIIKDLPADPGTFVVSMQGVYHSMGLALEAASLPADGFGGLATRKGLAAVYLSTMRVWTEDDTEDLSRTMAALDKNLDRAESVVGTLCRVIPCRGKGRGKGKGKAAPTPSPDADPAWTPEDAPGPDDRPSSGHAPA</sequence>
<dbReference type="InterPro" id="IPR009057">
    <property type="entry name" value="Homeodomain-like_sf"/>
</dbReference>
<accession>A0A7X2D308</accession>
<dbReference type="Proteomes" id="UP000434582">
    <property type="component" value="Unassembled WGS sequence"/>
</dbReference>
<feature type="domain" description="HTH tetR-type" evidence="4">
    <location>
        <begin position="31"/>
        <end position="91"/>
    </location>
</feature>
<protein>
    <submittedName>
        <fullName evidence="5">TetR family transcriptional regulator</fullName>
    </submittedName>
</protein>
<dbReference type="InterPro" id="IPR001647">
    <property type="entry name" value="HTH_TetR"/>
</dbReference>
<dbReference type="EMBL" id="WIVE01000016">
    <property type="protein sequence ID" value="MQX36323.1"/>
    <property type="molecule type" value="Genomic_DNA"/>
</dbReference>
<dbReference type="GO" id="GO:0003677">
    <property type="term" value="F:DNA binding"/>
    <property type="evidence" value="ECO:0007669"/>
    <property type="project" value="UniProtKB-UniRule"/>
</dbReference>